<dbReference type="PRINTS" id="PR00625">
    <property type="entry name" value="JDOMAIN"/>
</dbReference>
<feature type="compositionally biased region" description="Gly residues" evidence="6">
    <location>
        <begin position="383"/>
        <end position="394"/>
    </location>
</feature>
<dbReference type="InterPro" id="IPR018253">
    <property type="entry name" value="DnaJ_domain_CS"/>
</dbReference>
<dbReference type="Proteomes" id="UP000276215">
    <property type="component" value="Unassembled WGS sequence"/>
</dbReference>
<dbReference type="InterPro" id="IPR036869">
    <property type="entry name" value="J_dom_sf"/>
</dbReference>
<feature type="compositionally biased region" description="Basic and acidic residues" evidence="6">
    <location>
        <begin position="144"/>
        <end position="182"/>
    </location>
</feature>
<feature type="compositionally biased region" description="Polar residues" evidence="6">
    <location>
        <begin position="334"/>
        <end position="348"/>
    </location>
</feature>
<feature type="region of interest" description="Disordered" evidence="6">
    <location>
        <begin position="373"/>
        <end position="394"/>
    </location>
</feature>
<dbReference type="InterPro" id="IPR052094">
    <property type="entry name" value="Pre-mRNA-splicing_ERAD"/>
</dbReference>
<evidence type="ECO:0000313" key="9">
    <source>
        <dbReference type="Proteomes" id="UP000276215"/>
    </source>
</evidence>
<comment type="subcellular location">
    <subcellularLocation>
        <location evidence="2">Cytoplasm</location>
    </subcellularLocation>
    <subcellularLocation>
        <location evidence="1">Nucleus</location>
    </subcellularLocation>
</comment>
<dbReference type="EMBL" id="ML120377">
    <property type="protein sequence ID" value="RPB00891.1"/>
    <property type="molecule type" value="Genomic_DNA"/>
</dbReference>
<feature type="compositionally biased region" description="Low complexity" evidence="6">
    <location>
        <begin position="292"/>
        <end position="302"/>
    </location>
</feature>
<gene>
    <name evidence="8" type="ORF">L873DRAFT_1834957</name>
</gene>
<dbReference type="CDD" id="cd12429">
    <property type="entry name" value="RRM_DNAJC17"/>
    <property type="match status" value="1"/>
</dbReference>
<dbReference type="Pfam" id="PF00076">
    <property type="entry name" value="RRM_1"/>
    <property type="match status" value="1"/>
</dbReference>
<evidence type="ECO:0000256" key="2">
    <source>
        <dbReference type="ARBA" id="ARBA00004496"/>
    </source>
</evidence>
<keyword evidence="3" id="KW-0963">Cytoplasm</keyword>
<accession>A0A3N4JXN7</accession>
<protein>
    <submittedName>
        <fullName evidence="8">DnaJ-domain-containing protein</fullName>
    </submittedName>
</protein>
<keyword evidence="4" id="KW-0143">Chaperone</keyword>
<evidence type="ECO:0000256" key="3">
    <source>
        <dbReference type="ARBA" id="ARBA00022490"/>
    </source>
</evidence>
<evidence type="ECO:0000313" key="8">
    <source>
        <dbReference type="EMBL" id="RPB00891.1"/>
    </source>
</evidence>
<dbReference type="GO" id="GO:0003723">
    <property type="term" value="F:RNA binding"/>
    <property type="evidence" value="ECO:0007669"/>
    <property type="project" value="InterPro"/>
</dbReference>
<keyword evidence="5" id="KW-0539">Nucleus</keyword>
<dbReference type="SUPFAM" id="SSF46565">
    <property type="entry name" value="Chaperone J-domain"/>
    <property type="match status" value="1"/>
</dbReference>
<dbReference type="STRING" id="1336337.A0A3N4JXN7"/>
<dbReference type="GO" id="GO:0005681">
    <property type="term" value="C:spliceosomal complex"/>
    <property type="evidence" value="ECO:0007669"/>
    <property type="project" value="TreeGrafter"/>
</dbReference>
<dbReference type="Pfam" id="PF00226">
    <property type="entry name" value="DnaJ"/>
    <property type="match status" value="1"/>
</dbReference>
<feature type="region of interest" description="Disordered" evidence="6">
    <location>
        <begin position="144"/>
        <end position="191"/>
    </location>
</feature>
<evidence type="ECO:0000256" key="1">
    <source>
        <dbReference type="ARBA" id="ARBA00004123"/>
    </source>
</evidence>
<dbReference type="CDD" id="cd06257">
    <property type="entry name" value="DnaJ"/>
    <property type="match status" value="1"/>
</dbReference>
<dbReference type="SMART" id="SM00271">
    <property type="entry name" value="DnaJ"/>
    <property type="match status" value="1"/>
</dbReference>
<dbReference type="Gene3D" id="3.30.70.330">
    <property type="match status" value="1"/>
</dbReference>
<dbReference type="InterPro" id="IPR001623">
    <property type="entry name" value="DnaJ_domain"/>
</dbReference>
<dbReference type="GO" id="GO:0000390">
    <property type="term" value="P:spliceosomal complex disassembly"/>
    <property type="evidence" value="ECO:0007669"/>
    <property type="project" value="TreeGrafter"/>
</dbReference>
<dbReference type="InterPro" id="IPR000504">
    <property type="entry name" value="RRM_dom"/>
</dbReference>
<feature type="domain" description="J" evidence="7">
    <location>
        <begin position="18"/>
        <end position="85"/>
    </location>
</feature>
<organism evidence="8 9">
    <name type="scientific">Choiromyces venosus 120613-1</name>
    <dbReference type="NCBI Taxonomy" id="1336337"/>
    <lineage>
        <taxon>Eukaryota</taxon>
        <taxon>Fungi</taxon>
        <taxon>Dikarya</taxon>
        <taxon>Ascomycota</taxon>
        <taxon>Pezizomycotina</taxon>
        <taxon>Pezizomycetes</taxon>
        <taxon>Pezizales</taxon>
        <taxon>Tuberaceae</taxon>
        <taxon>Choiromyces</taxon>
    </lineage>
</organism>
<evidence type="ECO:0000256" key="4">
    <source>
        <dbReference type="ARBA" id="ARBA00023186"/>
    </source>
</evidence>
<evidence type="ECO:0000259" key="7">
    <source>
        <dbReference type="PROSITE" id="PS50076"/>
    </source>
</evidence>
<dbReference type="InterPro" id="IPR035979">
    <property type="entry name" value="RBD_domain_sf"/>
</dbReference>
<evidence type="ECO:0000256" key="5">
    <source>
        <dbReference type="ARBA" id="ARBA00023242"/>
    </source>
</evidence>
<dbReference type="PANTHER" id="PTHR44313:SF1">
    <property type="entry name" value="DNAJ HOMOLOG SUBFAMILY C MEMBER 17"/>
    <property type="match status" value="1"/>
</dbReference>
<dbReference type="Gene3D" id="1.10.287.110">
    <property type="entry name" value="DnaJ domain"/>
    <property type="match status" value="1"/>
</dbReference>
<keyword evidence="9" id="KW-1185">Reference proteome</keyword>
<dbReference type="GO" id="GO:0005737">
    <property type="term" value="C:cytoplasm"/>
    <property type="evidence" value="ECO:0007669"/>
    <property type="project" value="UniProtKB-SubCell"/>
</dbReference>
<proteinExistence type="predicted"/>
<dbReference type="PANTHER" id="PTHR44313">
    <property type="entry name" value="DNAJ HOMOLOG SUBFAMILY C MEMBER 17"/>
    <property type="match status" value="1"/>
</dbReference>
<dbReference type="PROSITE" id="PS00636">
    <property type="entry name" value="DNAJ_1"/>
    <property type="match status" value="1"/>
</dbReference>
<dbReference type="InterPro" id="IPR012677">
    <property type="entry name" value="Nucleotide-bd_a/b_plait_sf"/>
</dbReference>
<dbReference type="InterPro" id="IPR034254">
    <property type="entry name" value="DNAJC17_RRM"/>
</dbReference>
<dbReference type="SUPFAM" id="SSF54928">
    <property type="entry name" value="RNA-binding domain, RBD"/>
    <property type="match status" value="1"/>
</dbReference>
<dbReference type="AlphaFoldDB" id="A0A3N4JXN7"/>
<feature type="region of interest" description="Disordered" evidence="6">
    <location>
        <begin position="105"/>
        <end position="127"/>
    </location>
</feature>
<dbReference type="OrthoDB" id="10250354at2759"/>
<sequence length="394" mass="44102">MPSTESDAASYATTSETDFYELLELPSSNAPLTPSLLRKSYRKASLKWHPDKNPSPEAAETFHLLSIAYDVLSDPATRAAYDNARNARLARKRRSEAFDVNRKRMQEELESRERGAKKARVDGEDAEERFRQQLEKLRAEGAELRRKREEAMRAAAAEEEKEKEKEDEVMVDRDGNGKKEDGGSNGESRFSEIDRTLRVRWKRKGNDHINESHLRRTFSKYGAIQDCVVPPTKPEKEKKLKSALIVFTSIVAAHAAIHDTLDPALKDLVWASGKEPDISHHHYQPTPPPPASTTSTSSSPNPKDFPKPSTPAKTTARDHKFNKAPSFASFAGTPRSSSSPFNKNSVAQSPDYESITLMRMRAAEKARIEARIRKEEEEEDAAEGGGMRLDGVGL</sequence>
<dbReference type="PROSITE" id="PS50076">
    <property type="entry name" value="DNAJ_2"/>
    <property type="match status" value="1"/>
</dbReference>
<feature type="region of interest" description="Disordered" evidence="6">
    <location>
        <begin position="276"/>
        <end position="353"/>
    </location>
</feature>
<evidence type="ECO:0000256" key="6">
    <source>
        <dbReference type="SAM" id="MobiDB-lite"/>
    </source>
</evidence>
<name>A0A3N4JXN7_9PEZI</name>
<reference evidence="8 9" key="1">
    <citation type="journal article" date="2018" name="Nat. Ecol. Evol.">
        <title>Pezizomycetes genomes reveal the molecular basis of ectomycorrhizal truffle lifestyle.</title>
        <authorList>
            <person name="Murat C."/>
            <person name="Payen T."/>
            <person name="Noel B."/>
            <person name="Kuo A."/>
            <person name="Morin E."/>
            <person name="Chen J."/>
            <person name="Kohler A."/>
            <person name="Krizsan K."/>
            <person name="Balestrini R."/>
            <person name="Da Silva C."/>
            <person name="Montanini B."/>
            <person name="Hainaut M."/>
            <person name="Levati E."/>
            <person name="Barry K.W."/>
            <person name="Belfiori B."/>
            <person name="Cichocki N."/>
            <person name="Clum A."/>
            <person name="Dockter R.B."/>
            <person name="Fauchery L."/>
            <person name="Guy J."/>
            <person name="Iotti M."/>
            <person name="Le Tacon F."/>
            <person name="Lindquist E.A."/>
            <person name="Lipzen A."/>
            <person name="Malagnac F."/>
            <person name="Mello A."/>
            <person name="Molinier V."/>
            <person name="Miyauchi S."/>
            <person name="Poulain J."/>
            <person name="Riccioni C."/>
            <person name="Rubini A."/>
            <person name="Sitrit Y."/>
            <person name="Splivallo R."/>
            <person name="Traeger S."/>
            <person name="Wang M."/>
            <person name="Zifcakova L."/>
            <person name="Wipf D."/>
            <person name="Zambonelli A."/>
            <person name="Paolocci F."/>
            <person name="Nowrousian M."/>
            <person name="Ottonello S."/>
            <person name="Baldrian P."/>
            <person name="Spatafora J.W."/>
            <person name="Henrissat B."/>
            <person name="Nagy L.G."/>
            <person name="Aury J.M."/>
            <person name="Wincker P."/>
            <person name="Grigoriev I.V."/>
            <person name="Bonfante P."/>
            <person name="Martin F.M."/>
        </authorList>
    </citation>
    <scope>NUCLEOTIDE SEQUENCE [LARGE SCALE GENOMIC DNA]</scope>
    <source>
        <strain evidence="8 9">120613-1</strain>
    </source>
</reference>